<keyword evidence="1" id="KW-0175">Coiled coil</keyword>
<keyword evidence="4" id="KW-1185">Reference proteome</keyword>
<dbReference type="PANTHER" id="PTHR33499:SF11">
    <property type="entry name" value="NO APICAL MERISTEM-ASSOCIATED C-TERMINAL DOMAIN-CONTAINING PROTEIN"/>
    <property type="match status" value="1"/>
</dbReference>
<feature type="transmembrane region" description="Helical" evidence="2">
    <location>
        <begin position="212"/>
        <end position="235"/>
    </location>
</feature>
<dbReference type="PANTHER" id="PTHR33499">
    <property type="entry name" value="OS12G0282400 PROTEIN-RELATED"/>
    <property type="match status" value="1"/>
</dbReference>
<dbReference type="OrthoDB" id="1580137at2759"/>
<keyword evidence="2" id="KW-1133">Transmembrane helix</keyword>
<feature type="transmembrane region" description="Helical" evidence="2">
    <location>
        <begin position="241"/>
        <end position="265"/>
    </location>
</feature>
<accession>A0A6A1UFQ6</accession>
<sequence length="397" mass="45244">MVMENHLASISNSQRRGKTCGLALNKVRATQLGKLSVSIPDDCAADVGENSAKLSTQIGLLVRGTIPMATSSWNEVPPECKEKVRILEDFNLDYNREEDLQTENMIMAKSYHQFKGRLHEHYKKKGGGNKEVVVQHPHPDMDEDTWQNCATCLLIQNIRYIKGLKIFHTAGTRTFARYRKVLENSPSVTSDIGFAELYAASHKRKNGTGCLMLLRTIISVGWWLCWYLIVLLVVLSKLLEYFVACVGSYMTFLYSGIVPTIAVMLPDLLQLSLEKMRELQEQAISDGRSYTDIDILHQVLGPKPGYVRGLGRAVKPPRTSGSSSTSVARQLREAQLEIDRLKAEREAEVEQMRIEWEAEMERMRAERQQEMKELEDRLMREMRERMNDFMANSSHGL</sequence>
<protein>
    <submittedName>
        <fullName evidence="3">Uncharacterized protein</fullName>
    </submittedName>
</protein>
<evidence type="ECO:0000256" key="2">
    <source>
        <dbReference type="SAM" id="Phobius"/>
    </source>
</evidence>
<dbReference type="EMBL" id="RXIC02000478">
    <property type="protein sequence ID" value="KAB1199365.1"/>
    <property type="molecule type" value="Genomic_DNA"/>
</dbReference>
<dbReference type="AlphaFoldDB" id="A0A6A1UFQ6"/>
<reference evidence="3 4" key="1">
    <citation type="journal article" date="2019" name="Plant Biotechnol. J.">
        <title>The red bayberry genome and genetic basis of sex determination.</title>
        <authorList>
            <person name="Jia H.M."/>
            <person name="Jia H.J."/>
            <person name="Cai Q.L."/>
            <person name="Wang Y."/>
            <person name="Zhao H.B."/>
            <person name="Yang W.F."/>
            <person name="Wang G.Y."/>
            <person name="Li Y.H."/>
            <person name="Zhan D.L."/>
            <person name="Shen Y.T."/>
            <person name="Niu Q.F."/>
            <person name="Chang L."/>
            <person name="Qiu J."/>
            <person name="Zhao L."/>
            <person name="Xie H.B."/>
            <person name="Fu W.Y."/>
            <person name="Jin J."/>
            <person name="Li X.W."/>
            <person name="Jiao Y."/>
            <person name="Zhou C.C."/>
            <person name="Tu T."/>
            <person name="Chai C.Y."/>
            <person name="Gao J.L."/>
            <person name="Fan L.J."/>
            <person name="van de Weg E."/>
            <person name="Wang J.Y."/>
            <person name="Gao Z.S."/>
        </authorList>
    </citation>
    <scope>NUCLEOTIDE SEQUENCE [LARGE SCALE GENOMIC DNA]</scope>
    <source>
        <tissue evidence="3">Leaves</tissue>
    </source>
</reference>
<evidence type="ECO:0000256" key="1">
    <source>
        <dbReference type="SAM" id="Coils"/>
    </source>
</evidence>
<dbReference type="Proteomes" id="UP000516437">
    <property type="component" value="Unassembled WGS sequence"/>
</dbReference>
<comment type="caution">
    <text evidence="3">The sequence shown here is derived from an EMBL/GenBank/DDBJ whole genome shotgun (WGS) entry which is preliminary data.</text>
</comment>
<keyword evidence="2" id="KW-0472">Membrane</keyword>
<gene>
    <name evidence="3" type="ORF">CJ030_MR0G025139</name>
</gene>
<evidence type="ECO:0000313" key="4">
    <source>
        <dbReference type="Proteomes" id="UP000516437"/>
    </source>
</evidence>
<keyword evidence="2" id="KW-0812">Transmembrane</keyword>
<name>A0A6A1UFQ6_9ROSI</name>
<organism evidence="3 4">
    <name type="scientific">Morella rubra</name>
    <name type="common">Chinese bayberry</name>
    <dbReference type="NCBI Taxonomy" id="262757"/>
    <lineage>
        <taxon>Eukaryota</taxon>
        <taxon>Viridiplantae</taxon>
        <taxon>Streptophyta</taxon>
        <taxon>Embryophyta</taxon>
        <taxon>Tracheophyta</taxon>
        <taxon>Spermatophyta</taxon>
        <taxon>Magnoliopsida</taxon>
        <taxon>eudicotyledons</taxon>
        <taxon>Gunneridae</taxon>
        <taxon>Pentapetalae</taxon>
        <taxon>rosids</taxon>
        <taxon>fabids</taxon>
        <taxon>Fagales</taxon>
        <taxon>Myricaceae</taxon>
        <taxon>Morella</taxon>
    </lineage>
</organism>
<evidence type="ECO:0000313" key="3">
    <source>
        <dbReference type="EMBL" id="KAB1199365.1"/>
    </source>
</evidence>
<proteinExistence type="predicted"/>
<feature type="coiled-coil region" evidence="1">
    <location>
        <begin position="324"/>
        <end position="384"/>
    </location>
</feature>